<evidence type="ECO:0000313" key="1">
    <source>
        <dbReference type="EMBL" id="EKC72041.1"/>
    </source>
</evidence>
<accession>K1UKR2</accession>
<dbReference type="EMBL" id="AJWY01004556">
    <property type="protein sequence ID" value="EKC72041.1"/>
    <property type="molecule type" value="Genomic_DNA"/>
</dbReference>
<feature type="non-terminal residue" evidence="1">
    <location>
        <position position="166"/>
    </location>
</feature>
<sequence length="166" mass="17688">KPAEGFRGVLDGRGHTIKNLHSVVFDSIVGSATVRDLKIKNSNIGSDDYGKGFLINTIDFAYDGLKGKILIENVDVEGKADVSKYQKGESGSFAGICSYVNIHKETQSVKINNCSVNIKMSTDTGNYAIYYGGIIGGTSDNSKSTLEISNCVSLGSIKSSDTDSMV</sequence>
<organism evidence="1">
    <name type="scientific">human gut metagenome</name>
    <dbReference type="NCBI Taxonomy" id="408170"/>
    <lineage>
        <taxon>unclassified sequences</taxon>
        <taxon>metagenomes</taxon>
        <taxon>organismal metagenomes</taxon>
    </lineage>
</organism>
<dbReference type="Gene3D" id="2.160.20.110">
    <property type="match status" value="1"/>
</dbReference>
<reference evidence="1" key="1">
    <citation type="journal article" date="2013" name="Environ. Microbiol.">
        <title>Microbiota from the distal guts of lean and obese adolescents exhibit partial functional redundancy besides clear differences in community structure.</title>
        <authorList>
            <person name="Ferrer M."/>
            <person name="Ruiz A."/>
            <person name="Lanza F."/>
            <person name="Haange S.B."/>
            <person name="Oberbach A."/>
            <person name="Till H."/>
            <person name="Bargiela R."/>
            <person name="Campoy C."/>
            <person name="Segura M.T."/>
            <person name="Richter M."/>
            <person name="von Bergen M."/>
            <person name="Seifert J."/>
            <person name="Suarez A."/>
        </authorList>
    </citation>
    <scope>NUCLEOTIDE SEQUENCE</scope>
</reference>
<comment type="caution">
    <text evidence="1">The sequence shown here is derived from an EMBL/GenBank/DDBJ whole genome shotgun (WGS) entry which is preliminary data.</text>
</comment>
<proteinExistence type="predicted"/>
<gene>
    <name evidence="1" type="ORF">LEA_06945</name>
</gene>
<dbReference type="AlphaFoldDB" id="K1UKR2"/>
<name>K1UKR2_9ZZZZ</name>
<feature type="non-terminal residue" evidence="1">
    <location>
        <position position="1"/>
    </location>
</feature>
<protein>
    <submittedName>
        <fullName evidence="1">Uncharacterized protein</fullName>
    </submittedName>
</protein>